<dbReference type="Proteomes" id="UP000821853">
    <property type="component" value="Chromosome 3"/>
</dbReference>
<feature type="compositionally biased region" description="Basic and acidic residues" evidence="1">
    <location>
        <begin position="95"/>
        <end position="117"/>
    </location>
</feature>
<evidence type="ECO:0000256" key="1">
    <source>
        <dbReference type="SAM" id="MobiDB-lite"/>
    </source>
</evidence>
<evidence type="ECO:0000313" key="2">
    <source>
        <dbReference type="EMBL" id="KAH9372225.1"/>
    </source>
</evidence>
<dbReference type="AlphaFoldDB" id="A0A9J6GBV5"/>
<keyword evidence="3" id="KW-1185">Reference proteome</keyword>
<comment type="caution">
    <text evidence="2">The sequence shown here is derived from an EMBL/GenBank/DDBJ whole genome shotgun (WGS) entry which is preliminary data.</text>
</comment>
<organism evidence="2 3">
    <name type="scientific">Haemaphysalis longicornis</name>
    <name type="common">Bush tick</name>
    <dbReference type="NCBI Taxonomy" id="44386"/>
    <lineage>
        <taxon>Eukaryota</taxon>
        <taxon>Metazoa</taxon>
        <taxon>Ecdysozoa</taxon>
        <taxon>Arthropoda</taxon>
        <taxon>Chelicerata</taxon>
        <taxon>Arachnida</taxon>
        <taxon>Acari</taxon>
        <taxon>Parasitiformes</taxon>
        <taxon>Ixodida</taxon>
        <taxon>Ixodoidea</taxon>
        <taxon>Ixodidae</taxon>
        <taxon>Haemaphysalinae</taxon>
        <taxon>Haemaphysalis</taxon>
    </lineage>
</organism>
<proteinExistence type="predicted"/>
<protein>
    <submittedName>
        <fullName evidence="2">Uncharacterized protein</fullName>
    </submittedName>
</protein>
<dbReference type="VEuPathDB" id="VectorBase:HLOH_044481"/>
<reference evidence="2 3" key="1">
    <citation type="journal article" date="2020" name="Cell">
        <title>Large-Scale Comparative Analyses of Tick Genomes Elucidate Their Genetic Diversity and Vector Capacities.</title>
        <authorList>
            <consortium name="Tick Genome and Microbiome Consortium (TIGMIC)"/>
            <person name="Jia N."/>
            <person name="Wang J."/>
            <person name="Shi W."/>
            <person name="Du L."/>
            <person name="Sun Y."/>
            <person name="Zhan W."/>
            <person name="Jiang J.F."/>
            <person name="Wang Q."/>
            <person name="Zhang B."/>
            <person name="Ji P."/>
            <person name="Bell-Sakyi L."/>
            <person name="Cui X.M."/>
            <person name="Yuan T.T."/>
            <person name="Jiang B.G."/>
            <person name="Yang W.F."/>
            <person name="Lam T.T."/>
            <person name="Chang Q.C."/>
            <person name="Ding S.J."/>
            <person name="Wang X.J."/>
            <person name="Zhu J.G."/>
            <person name="Ruan X.D."/>
            <person name="Zhao L."/>
            <person name="Wei J.T."/>
            <person name="Ye R.Z."/>
            <person name="Que T.C."/>
            <person name="Du C.H."/>
            <person name="Zhou Y.H."/>
            <person name="Cheng J.X."/>
            <person name="Dai P.F."/>
            <person name="Guo W.B."/>
            <person name="Han X.H."/>
            <person name="Huang E.J."/>
            <person name="Li L.F."/>
            <person name="Wei W."/>
            <person name="Gao Y.C."/>
            <person name="Liu J.Z."/>
            <person name="Shao H.Z."/>
            <person name="Wang X."/>
            <person name="Wang C.C."/>
            <person name="Yang T.C."/>
            <person name="Huo Q.B."/>
            <person name="Li W."/>
            <person name="Chen H.Y."/>
            <person name="Chen S.E."/>
            <person name="Zhou L.G."/>
            <person name="Ni X.B."/>
            <person name="Tian J.H."/>
            <person name="Sheng Y."/>
            <person name="Liu T."/>
            <person name="Pan Y.S."/>
            <person name="Xia L.Y."/>
            <person name="Li J."/>
            <person name="Zhao F."/>
            <person name="Cao W.C."/>
        </authorList>
    </citation>
    <scope>NUCLEOTIDE SEQUENCE [LARGE SCALE GENOMIC DNA]</scope>
    <source>
        <strain evidence="2">HaeL-2018</strain>
    </source>
</reference>
<feature type="region of interest" description="Disordered" evidence="1">
    <location>
        <begin position="55"/>
        <end position="140"/>
    </location>
</feature>
<dbReference type="EMBL" id="JABSTR010000005">
    <property type="protein sequence ID" value="KAH9372225.1"/>
    <property type="molecule type" value="Genomic_DNA"/>
</dbReference>
<accession>A0A9J6GBV5</accession>
<gene>
    <name evidence="2" type="ORF">HPB48_003432</name>
</gene>
<evidence type="ECO:0000313" key="3">
    <source>
        <dbReference type="Proteomes" id="UP000821853"/>
    </source>
</evidence>
<sequence length="140" mass="15602">MCPAAVSRNCAAVAVEGRKSRRQNDWLFLSQKLDWIWLKTLCWQTTFVVQTNSFGAAPSSASNQPRSPRRSLLPQLDPAPPTRRGSCQTTLIDVAVRRPDRGPKSLGEYLDREDRGPARSNGGPRELVTSSHVMRGQRSK</sequence>
<name>A0A9J6GBV5_HAELO</name>
<feature type="compositionally biased region" description="Polar residues" evidence="1">
    <location>
        <begin position="55"/>
        <end position="66"/>
    </location>
</feature>